<dbReference type="GO" id="GO:0000287">
    <property type="term" value="F:magnesium ion binding"/>
    <property type="evidence" value="ECO:0007669"/>
    <property type="project" value="UniProtKB-UniRule"/>
</dbReference>
<dbReference type="GO" id="GO:0006083">
    <property type="term" value="P:acetate metabolic process"/>
    <property type="evidence" value="ECO:0007669"/>
    <property type="project" value="TreeGrafter"/>
</dbReference>
<evidence type="ECO:0000256" key="4">
    <source>
        <dbReference type="ARBA" id="ARBA00022723"/>
    </source>
</evidence>
<dbReference type="PANTHER" id="PTHR21060:SF21">
    <property type="entry name" value="ACETATE KINASE"/>
    <property type="match status" value="1"/>
</dbReference>
<dbReference type="GO" id="GO:0005524">
    <property type="term" value="F:ATP binding"/>
    <property type="evidence" value="ECO:0007669"/>
    <property type="project" value="UniProtKB-KW"/>
</dbReference>
<dbReference type="GO" id="GO:0006085">
    <property type="term" value="P:acetyl-CoA biosynthetic process"/>
    <property type="evidence" value="ECO:0007669"/>
    <property type="project" value="UniProtKB-UniRule"/>
</dbReference>
<comment type="caution">
    <text evidence="9">Lacks conserved residue(s) required for the propagation of feature annotation.</text>
</comment>
<keyword evidence="3 9" id="KW-0808">Transferase</keyword>
<dbReference type="NCBIfam" id="TIGR00016">
    <property type="entry name" value="ackA"/>
    <property type="match status" value="1"/>
</dbReference>
<dbReference type="EMBL" id="CABFUZ020000070">
    <property type="protein sequence ID" value="VVM04922.1"/>
    <property type="molecule type" value="Genomic_DNA"/>
</dbReference>
<feature type="binding site" evidence="9">
    <location>
        <begin position="330"/>
        <end position="334"/>
    </location>
    <ligand>
        <name>ATP</name>
        <dbReference type="ChEBI" id="CHEBI:30616"/>
    </ligand>
</feature>
<comment type="caution">
    <text evidence="11">The sequence shown here is derived from an EMBL/GenBank/DDBJ whole genome shotgun (WGS) entry which is preliminary data.</text>
</comment>
<accession>A0A5E6M7L9</accession>
<keyword evidence="5 9" id="KW-0547">Nucleotide-binding</keyword>
<feature type="binding site" evidence="9">
    <location>
        <position position="11"/>
    </location>
    <ligand>
        <name>Mg(2+)</name>
        <dbReference type="ChEBI" id="CHEBI:18420"/>
    </ligand>
</feature>
<comment type="function">
    <text evidence="9">Catalyzes the formation of acetyl phosphate from acetate and ATP. Can also catalyze the reverse reaction.</text>
</comment>
<dbReference type="PANTHER" id="PTHR21060">
    <property type="entry name" value="ACETATE KINASE"/>
    <property type="match status" value="1"/>
</dbReference>
<dbReference type="Pfam" id="PF00871">
    <property type="entry name" value="Acetate_kinase"/>
    <property type="match status" value="1"/>
</dbReference>
<dbReference type="PROSITE" id="PS01075">
    <property type="entry name" value="ACETATE_KINASE_1"/>
    <property type="match status" value="1"/>
</dbReference>
<comment type="subcellular location">
    <subcellularLocation>
        <location evidence="9">Cytoplasm</location>
    </subcellularLocation>
</comment>
<dbReference type="InterPro" id="IPR043129">
    <property type="entry name" value="ATPase_NBD"/>
</dbReference>
<dbReference type="InterPro" id="IPR000890">
    <property type="entry name" value="Aliphatic_acid_kin_short-chain"/>
</dbReference>
<dbReference type="HAMAP" id="MF_00020">
    <property type="entry name" value="Acetate_kinase"/>
    <property type="match status" value="1"/>
</dbReference>
<evidence type="ECO:0000256" key="10">
    <source>
        <dbReference type="RuleBase" id="RU003835"/>
    </source>
</evidence>
<proteinExistence type="inferred from homology"/>
<organism evidence="11 12">
    <name type="scientific">Methylacidimicrobium cyclopophantes</name>
    <dbReference type="NCBI Taxonomy" id="1041766"/>
    <lineage>
        <taxon>Bacteria</taxon>
        <taxon>Pseudomonadati</taxon>
        <taxon>Verrucomicrobiota</taxon>
        <taxon>Methylacidimicrobium</taxon>
    </lineage>
</organism>
<comment type="cofactor">
    <cofactor evidence="9">
        <name>Mg(2+)</name>
        <dbReference type="ChEBI" id="CHEBI:18420"/>
    </cofactor>
    <cofactor evidence="9">
        <name>Mn(2+)</name>
        <dbReference type="ChEBI" id="CHEBI:29035"/>
    </cofactor>
    <text evidence="9">Mg(2+). Can also accept Mn(2+).</text>
</comment>
<keyword evidence="7 9" id="KW-0067">ATP-binding</keyword>
<evidence type="ECO:0000256" key="8">
    <source>
        <dbReference type="ARBA" id="ARBA00022842"/>
    </source>
</evidence>
<dbReference type="GO" id="GO:0005829">
    <property type="term" value="C:cytosol"/>
    <property type="evidence" value="ECO:0007669"/>
    <property type="project" value="TreeGrafter"/>
</dbReference>
<dbReference type="PIRSF" id="PIRSF000722">
    <property type="entry name" value="Acetate_prop_kin"/>
    <property type="match status" value="1"/>
</dbReference>
<comment type="pathway">
    <text evidence="9">Metabolic intermediate biosynthesis; acetyl-CoA biosynthesis; acetyl-CoA from acetate: step 1/2.</text>
</comment>
<dbReference type="RefSeq" id="WP_142524422.1">
    <property type="nucleotide sequence ID" value="NZ_CABFUZ020000070.1"/>
</dbReference>
<feature type="site" description="Transition state stabilizer" evidence="9">
    <location>
        <position position="241"/>
    </location>
</feature>
<keyword evidence="4 9" id="KW-0479">Metal-binding</keyword>
<evidence type="ECO:0000256" key="3">
    <source>
        <dbReference type="ARBA" id="ARBA00022679"/>
    </source>
</evidence>
<evidence type="ECO:0000313" key="12">
    <source>
        <dbReference type="Proteomes" id="UP000381693"/>
    </source>
</evidence>
<name>A0A5E6M7L9_9BACT</name>
<dbReference type="GO" id="GO:0008776">
    <property type="term" value="F:acetate kinase activity"/>
    <property type="evidence" value="ECO:0007669"/>
    <property type="project" value="UniProtKB-UniRule"/>
</dbReference>
<dbReference type="EC" id="2.7.2.1" evidence="9"/>
<feature type="binding site" evidence="9">
    <location>
        <position position="92"/>
    </location>
    <ligand>
        <name>substrate</name>
    </ligand>
</feature>
<feature type="binding site" evidence="9">
    <location>
        <position position="18"/>
    </location>
    <ligand>
        <name>ATP</name>
        <dbReference type="ChEBI" id="CHEBI:30616"/>
    </ligand>
</feature>
<protein>
    <recommendedName>
        <fullName evidence="9">Acetate kinase</fullName>
        <ecNumber evidence="9">2.7.2.1</ecNumber>
    </recommendedName>
    <alternativeName>
        <fullName evidence="9">Acetokinase</fullName>
    </alternativeName>
</protein>
<keyword evidence="2 9" id="KW-0963">Cytoplasm</keyword>
<feature type="site" description="Transition state stabilizer" evidence="9">
    <location>
        <position position="180"/>
    </location>
</feature>
<evidence type="ECO:0000256" key="7">
    <source>
        <dbReference type="ARBA" id="ARBA00022840"/>
    </source>
</evidence>
<comment type="similarity">
    <text evidence="1 9 10">Belongs to the acetokinase family.</text>
</comment>
<evidence type="ECO:0000256" key="9">
    <source>
        <dbReference type="HAMAP-Rule" id="MF_00020"/>
    </source>
</evidence>
<keyword evidence="12" id="KW-1185">Reference proteome</keyword>
<gene>
    <name evidence="9 11" type="primary">ackA</name>
    <name evidence="11" type="ORF">MAMC_00300</name>
</gene>
<feature type="active site" description="Proton donor/acceptor" evidence="9">
    <location>
        <position position="149"/>
    </location>
</feature>
<dbReference type="InterPro" id="IPR023865">
    <property type="entry name" value="Aliphatic_acid_kinase_CS"/>
</dbReference>
<dbReference type="PROSITE" id="PS01076">
    <property type="entry name" value="ACETATE_KINASE_2"/>
    <property type="match status" value="1"/>
</dbReference>
<dbReference type="AlphaFoldDB" id="A0A5E6M7L9"/>
<dbReference type="SUPFAM" id="SSF53067">
    <property type="entry name" value="Actin-like ATPase domain"/>
    <property type="match status" value="2"/>
</dbReference>
<feature type="binding site" evidence="9">
    <location>
        <position position="381"/>
    </location>
    <ligand>
        <name>Mg(2+)</name>
        <dbReference type="ChEBI" id="CHEBI:18420"/>
    </ligand>
</feature>
<evidence type="ECO:0000256" key="5">
    <source>
        <dbReference type="ARBA" id="ARBA00022741"/>
    </source>
</evidence>
<dbReference type="InterPro" id="IPR004372">
    <property type="entry name" value="Ac/propionate_kinase"/>
</dbReference>
<dbReference type="Proteomes" id="UP000381693">
    <property type="component" value="Unassembled WGS sequence"/>
</dbReference>
<dbReference type="UniPathway" id="UPA00340">
    <property type="reaction ID" value="UER00458"/>
</dbReference>
<dbReference type="OrthoDB" id="9802453at2"/>
<feature type="binding site" evidence="9">
    <location>
        <begin position="208"/>
        <end position="212"/>
    </location>
    <ligand>
        <name>ATP</name>
        <dbReference type="ChEBI" id="CHEBI:30616"/>
    </ligand>
</feature>
<dbReference type="PRINTS" id="PR00471">
    <property type="entry name" value="ACETATEKNASE"/>
</dbReference>
<dbReference type="Gene3D" id="3.30.420.40">
    <property type="match status" value="2"/>
</dbReference>
<evidence type="ECO:0000256" key="1">
    <source>
        <dbReference type="ARBA" id="ARBA00008748"/>
    </source>
</evidence>
<comment type="catalytic activity">
    <reaction evidence="9">
        <text>acetate + ATP = acetyl phosphate + ADP</text>
        <dbReference type="Rhea" id="RHEA:11352"/>
        <dbReference type="ChEBI" id="CHEBI:22191"/>
        <dbReference type="ChEBI" id="CHEBI:30089"/>
        <dbReference type="ChEBI" id="CHEBI:30616"/>
        <dbReference type="ChEBI" id="CHEBI:456216"/>
        <dbReference type="EC" id="2.7.2.1"/>
    </reaction>
</comment>
<reference evidence="11" key="1">
    <citation type="submission" date="2019-09" db="EMBL/GenBank/DDBJ databases">
        <authorList>
            <person name="Cremers G."/>
        </authorList>
    </citation>
    <scope>NUCLEOTIDE SEQUENCE [LARGE SCALE GENOMIC DNA]</scope>
    <source>
        <strain evidence="11">3B</strain>
    </source>
</reference>
<sequence length="407" mass="44031">MADPNKILTINSGSTSLKFALFEMASSEKRLLSGKIERIGTPEGLCEAKDARGSTLWEEHLPLPDHRAGLTRFFSWLQSAAPSDGLDAVGHRLVHGGAVFGAPRLLTAPVLQTLQDLSGLAPDHLPHELEAVRSIRKLRPGLPQVACFDTAFHRSMPFAARTYALPLSLRKEGLVRYGFHGISCEYLLSVLQQILPPERVLGRIVLAHLGGGASMTALHGGKSIDTTMGFTPTSGLVMGTRCGDIDPGIVLYLLRERGLRLTTVARLLSEESGLLALSERSGEMRELLAAEATDEKAAAAIEIFCYQARKFLGSLAAALGGLDLLVFSGGIGEHAPEIRERICAPLGFLGLELDPERNRKNEPLLSSQGSRVEVRLIPTDEELMIARQTRALVRSGRASLEPTSPER</sequence>
<evidence type="ECO:0000313" key="11">
    <source>
        <dbReference type="EMBL" id="VVM04922.1"/>
    </source>
</evidence>
<evidence type="ECO:0000256" key="2">
    <source>
        <dbReference type="ARBA" id="ARBA00022490"/>
    </source>
</evidence>
<keyword evidence="8 9" id="KW-0460">Magnesium</keyword>
<evidence type="ECO:0000256" key="6">
    <source>
        <dbReference type="ARBA" id="ARBA00022777"/>
    </source>
</evidence>
<keyword evidence="6 9" id="KW-0418">Kinase</keyword>
<comment type="subunit">
    <text evidence="9">Homodimer.</text>
</comment>